<dbReference type="AlphaFoldDB" id="A0A024SJK1"/>
<evidence type="ECO:0000313" key="3">
    <source>
        <dbReference type="Proteomes" id="UP000024376"/>
    </source>
</evidence>
<dbReference type="HOGENOM" id="CLU_2293717_0_0_1"/>
<dbReference type="KEGG" id="trr:M419DRAFT_4505"/>
<accession>A0A024SJK1</accession>
<dbReference type="EMBL" id="KI911139">
    <property type="protein sequence ID" value="ETS06213.1"/>
    <property type="molecule type" value="Genomic_DNA"/>
</dbReference>
<sequence length="101" mass="11237">MCRMWPLPPPRPAAAEMVSAELRSRGTSRRRSLIVDYAVSPSFAWPRAKELTMSLISAPRLNLGQAELHSYNQVQDRATRKPCADSRAEAGVKDEELVAQS</sequence>
<dbReference type="Proteomes" id="UP000024376">
    <property type="component" value="Unassembled WGS sequence"/>
</dbReference>
<gene>
    <name evidence="2" type="ORF">M419DRAFT_4505</name>
</gene>
<evidence type="ECO:0000313" key="2">
    <source>
        <dbReference type="EMBL" id="ETS06213.1"/>
    </source>
</evidence>
<proteinExistence type="predicted"/>
<evidence type="ECO:0000256" key="1">
    <source>
        <dbReference type="SAM" id="MobiDB-lite"/>
    </source>
</evidence>
<reference evidence="3" key="1">
    <citation type="journal article" date="2013" name="Ind. Biotechnol.">
        <title>Comparative genomics analysis of Trichoderma reesei strains.</title>
        <authorList>
            <person name="Koike H."/>
            <person name="Aerts A."/>
            <person name="LaButti K."/>
            <person name="Grigoriev I.V."/>
            <person name="Baker S.E."/>
        </authorList>
    </citation>
    <scope>NUCLEOTIDE SEQUENCE [LARGE SCALE GENOMIC DNA]</scope>
    <source>
        <strain evidence="3">ATCC 56765 / BCRC 32924 / NRRL 11460 / Rut C-30</strain>
    </source>
</reference>
<protein>
    <submittedName>
        <fullName evidence="2">Uncharacterized protein</fullName>
    </submittedName>
</protein>
<organism evidence="2 3">
    <name type="scientific">Hypocrea jecorina (strain ATCC 56765 / BCRC 32924 / NRRL 11460 / Rut C-30)</name>
    <name type="common">Trichoderma reesei</name>
    <dbReference type="NCBI Taxonomy" id="1344414"/>
    <lineage>
        <taxon>Eukaryota</taxon>
        <taxon>Fungi</taxon>
        <taxon>Dikarya</taxon>
        <taxon>Ascomycota</taxon>
        <taxon>Pezizomycotina</taxon>
        <taxon>Sordariomycetes</taxon>
        <taxon>Hypocreomycetidae</taxon>
        <taxon>Hypocreales</taxon>
        <taxon>Hypocreaceae</taxon>
        <taxon>Trichoderma</taxon>
    </lineage>
</organism>
<feature type="region of interest" description="Disordered" evidence="1">
    <location>
        <begin position="78"/>
        <end position="101"/>
    </location>
</feature>
<name>A0A024SJK1_HYPJR</name>